<dbReference type="OrthoDB" id="8687735at2"/>
<comment type="caution">
    <text evidence="1">The sequence shown here is derived from an EMBL/GenBank/DDBJ whole genome shotgun (WGS) entry which is preliminary data.</text>
</comment>
<sequence length="61" mass="6833">MNTQSDIKLTDQLERDLIDRELGTQSLGFAHDVKRVIAAVQHIVTRLQAEARKAKVVYANG</sequence>
<name>A0A2N5CA81_9BURK</name>
<evidence type="ECO:0000313" key="2">
    <source>
        <dbReference type="Proteomes" id="UP000234341"/>
    </source>
</evidence>
<accession>A0A2N5CA81</accession>
<proteinExistence type="predicted"/>
<dbReference type="Proteomes" id="UP000234341">
    <property type="component" value="Unassembled WGS sequence"/>
</dbReference>
<organism evidence="1 2">
    <name type="scientific">Cupriavidus pauculus</name>
    <dbReference type="NCBI Taxonomy" id="82633"/>
    <lineage>
        <taxon>Bacteria</taxon>
        <taxon>Pseudomonadati</taxon>
        <taxon>Pseudomonadota</taxon>
        <taxon>Betaproteobacteria</taxon>
        <taxon>Burkholderiales</taxon>
        <taxon>Burkholderiaceae</taxon>
        <taxon>Cupriavidus</taxon>
    </lineage>
</organism>
<reference evidence="1 2" key="1">
    <citation type="submission" date="2017-12" db="EMBL/GenBank/DDBJ databases">
        <title>Genome sequence of the active heterotrophic nitrifier-denitrifier, Cupriavidus pauculus UM1.</title>
        <authorList>
            <person name="Putonti C."/>
            <person name="Castignetti D."/>
        </authorList>
    </citation>
    <scope>NUCLEOTIDE SEQUENCE [LARGE SCALE GENOMIC DNA]</scope>
    <source>
        <strain evidence="1 2">UM1</strain>
    </source>
</reference>
<gene>
    <name evidence="1" type="ORF">CYJ10_17680</name>
</gene>
<dbReference type="RefSeq" id="WP_101682787.1">
    <property type="nucleotide sequence ID" value="NZ_PJRP01000008.1"/>
</dbReference>
<dbReference type="EMBL" id="PJRP01000008">
    <property type="protein sequence ID" value="PLP99132.1"/>
    <property type="molecule type" value="Genomic_DNA"/>
</dbReference>
<evidence type="ECO:0000313" key="1">
    <source>
        <dbReference type="EMBL" id="PLP99132.1"/>
    </source>
</evidence>
<dbReference type="AlphaFoldDB" id="A0A2N5CA81"/>
<protein>
    <submittedName>
        <fullName evidence="1">Uncharacterized protein</fullName>
    </submittedName>
</protein>